<dbReference type="AlphaFoldDB" id="A0A2I2KT95"/>
<feature type="region of interest" description="Disordered" evidence="1">
    <location>
        <begin position="57"/>
        <end position="77"/>
    </location>
</feature>
<name>A0A2I2KT95_9ACTN</name>
<reference evidence="2 3" key="1">
    <citation type="submission" date="2017-06" db="EMBL/GenBank/DDBJ databases">
        <authorList>
            <person name="Kim H.J."/>
            <person name="Triplett B.A."/>
        </authorList>
    </citation>
    <scope>NUCLEOTIDE SEQUENCE [LARGE SCALE GENOMIC DNA]</scope>
    <source>
        <strain evidence="2">FRACA_ARgP5</strain>
    </source>
</reference>
<keyword evidence="3" id="KW-1185">Reference proteome</keyword>
<accession>A0A2I2KT95</accession>
<dbReference type="EMBL" id="FZMO01000211">
    <property type="protein sequence ID" value="SNQ48887.1"/>
    <property type="molecule type" value="Genomic_DNA"/>
</dbReference>
<dbReference type="Gene3D" id="2.30.38.10">
    <property type="entry name" value="Luciferase, Domain 3"/>
    <property type="match status" value="1"/>
</dbReference>
<dbReference type="Proteomes" id="UP000234331">
    <property type="component" value="Unassembled WGS sequence"/>
</dbReference>
<dbReference type="SUPFAM" id="SSF56801">
    <property type="entry name" value="Acetyl-CoA synthetase-like"/>
    <property type="match status" value="1"/>
</dbReference>
<protein>
    <submittedName>
        <fullName evidence="2">Uncharacterized protein</fullName>
    </submittedName>
</protein>
<sequence length="77" mass="8244">MSLPGTGIPATSAAALRDVWLHSGDLGTRDSDGRIHFVDRLQSALINRLRGAGYRFVPPGRRDHTTPTAALDLHGSP</sequence>
<evidence type="ECO:0000256" key="1">
    <source>
        <dbReference type="SAM" id="MobiDB-lite"/>
    </source>
</evidence>
<organism evidence="2 3">
    <name type="scientific">Frankia canadensis</name>
    <dbReference type="NCBI Taxonomy" id="1836972"/>
    <lineage>
        <taxon>Bacteria</taxon>
        <taxon>Bacillati</taxon>
        <taxon>Actinomycetota</taxon>
        <taxon>Actinomycetes</taxon>
        <taxon>Frankiales</taxon>
        <taxon>Frankiaceae</taxon>
        <taxon>Frankia</taxon>
    </lineage>
</organism>
<proteinExistence type="predicted"/>
<evidence type="ECO:0000313" key="3">
    <source>
        <dbReference type="Proteomes" id="UP000234331"/>
    </source>
</evidence>
<evidence type="ECO:0000313" key="2">
    <source>
        <dbReference type="EMBL" id="SNQ48887.1"/>
    </source>
</evidence>
<gene>
    <name evidence="2" type="ORF">FRACA_2890010</name>
</gene>